<dbReference type="EC" id="6.1.1.19" evidence="2"/>
<evidence type="ECO:0000256" key="6">
    <source>
        <dbReference type="ARBA" id="ARBA00022917"/>
    </source>
</evidence>
<evidence type="ECO:0000256" key="5">
    <source>
        <dbReference type="ARBA" id="ARBA00022840"/>
    </source>
</evidence>
<evidence type="ECO:0000313" key="11">
    <source>
        <dbReference type="EMBL" id="KAK2964370.1"/>
    </source>
</evidence>
<organism evidence="11 12">
    <name type="scientific">Blattamonas nauphoetae</name>
    <dbReference type="NCBI Taxonomy" id="2049346"/>
    <lineage>
        <taxon>Eukaryota</taxon>
        <taxon>Metamonada</taxon>
        <taxon>Preaxostyla</taxon>
        <taxon>Oxymonadida</taxon>
        <taxon>Blattamonas</taxon>
    </lineage>
</organism>
<evidence type="ECO:0000259" key="10">
    <source>
        <dbReference type="SMART" id="SM00836"/>
    </source>
</evidence>
<comment type="catalytic activity">
    <reaction evidence="8">
        <text>tRNA(Arg) + L-arginine + ATP = L-arginyl-tRNA(Arg) + AMP + diphosphate</text>
        <dbReference type="Rhea" id="RHEA:20301"/>
        <dbReference type="Rhea" id="RHEA-COMP:9658"/>
        <dbReference type="Rhea" id="RHEA-COMP:9673"/>
        <dbReference type="ChEBI" id="CHEBI:30616"/>
        <dbReference type="ChEBI" id="CHEBI:32682"/>
        <dbReference type="ChEBI" id="CHEBI:33019"/>
        <dbReference type="ChEBI" id="CHEBI:78442"/>
        <dbReference type="ChEBI" id="CHEBI:78513"/>
        <dbReference type="ChEBI" id="CHEBI:456215"/>
        <dbReference type="EC" id="6.1.1.19"/>
    </reaction>
</comment>
<dbReference type="Pfam" id="PF00750">
    <property type="entry name" value="tRNA-synt_1d"/>
    <property type="match status" value="1"/>
</dbReference>
<dbReference type="InterPro" id="IPR001278">
    <property type="entry name" value="Arg-tRNA-ligase"/>
</dbReference>
<dbReference type="EMBL" id="JARBJD010000003">
    <property type="protein sequence ID" value="KAK2964370.1"/>
    <property type="molecule type" value="Genomic_DNA"/>
</dbReference>
<evidence type="ECO:0000256" key="8">
    <source>
        <dbReference type="ARBA" id="ARBA00049339"/>
    </source>
</evidence>
<evidence type="ECO:0000256" key="2">
    <source>
        <dbReference type="ARBA" id="ARBA00012837"/>
    </source>
</evidence>
<comment type="caution">
    <text evidence="11">The sequence shown here is derived from an EMBL/GenBank/DDBJ whole genome shotgun (WGS) entry which is preliminary data.</text>
</comment>
<gene>
    <name evidence="11" type="ORF">BLNAU_901</name>
</gene>
<dbReference type="InterPro" id="IPR014729">
    <property type="entry name" value="Rossmann-like_a/b/a_fold"/>
</dbReference>
<proteinExistence type="inferred from homology"/>
<protein>
    <recommendedName>
        <fullName evidence="2">arginine--tRNA ligase</fullName>
        <ecNumber evidence="2">6.1.1.19</ecNumber>
    </recommendedName>
</protein>
<dbReference type="InterPro" id="IPR009080">
    <property type="entry name" value="tRNAsynth_Ia_anticodon-bd"/>
</dbReference>
<dbReference type="GO" id="GO:0004814">
    <property type="term" value="F:arginine-tRNA ligase activity"/>
    <property type="evidence" value="ECO:0007669"/>
    <property type="project" value="UniProtKB-EC"/>
</dbReference>
<accession>A0ABQ9YL40</accession>
<dbReference type="Gene3D" id="3.30.1360.70">
    <property type="entry name" value="Arginyl tRNA synthetase N-terminal domain"/>
    <property type="match status" value="1"/>
</dbReference>
<keyword evidence="3 9" id="KW-0436">Ligase</keyword>
<dbReference type="InterPro" id="IPR035684">
    <property type="entry name" value="ArgRS_core"/>
</dbReference>
<sequence>MEIFHKEIKDYVQAAMGVDSLLDGRLDKDLEARDFSFALQSLKKKATPDQPVVTLEEYLKRVQDKLVESPHPLIESADLTAGFLNLKLNRAEIFRRGLDMVNKQGLEYGKSDKYKGQRLLIEHTSTNPNSTIHIGNFRNTITGNFIANCNRAVGWTVEEASYINDLGAQIGITFVGFQKVYPIVKPYLKIDLWIGMIYAISNTLQTIQDYGWTLVEAKESILSKTFEEKLLKGITDQKKREEAETVIDVFADLHSRHPVLVDTLVKELNGINIRTSSAEWNLRYERAEPEAVRLYRWMVNLTYSGQQETLDLVGVHHNWFFYESELGWEGSNQQCVGILKETPYYVPETQKNEKGVPEGGYLDLNRFLKDSGLPIGKGGYQKDYPRHYLIRPDGSTLYTFRDVLYSMKKAARADRVYTVVCSEQNLAQEKVQLALRLLAPSVAEKQWHLSYDLVRLVGGRMSGRRGLFVTADEVYMALKESTSEFIRKRNEQKGADARESEEEVENITHQVAVASMKFTLLSCSLHSELTFDVKKATDPDEASAPFLLYNYARFCSLLGKFARLSTTPDSGVTPLCSFDQIDWSQLSDNAEWKLLMKYALALPGIIEQIACPKIPVRPALPNFPVHFLPEFLINFVRDFSSYYKQNRIIIPGDIPKTHARIWLCTIFRTVLGNGLRLMGITPLERM</sequence>
<dbReference type="SMART" id="SM00836">
    <property type="entry name" value="DALR_1"/>
    <property type="match status" value="1"/>
</dbReference>
<evidence type="ECO:0000313" key="12">
    <source>
        <dbReference type="Proteomes" id="UP001281761"/>
    </source>
</evidence>
<comment type="similarity">
    <text evidence="1 9">Belongs to the class-I aminoacyl-tRNA synthetase family.</text>
</comment>
<keyword evidence="12" id="KW-1185">Reference proteome</keyword>
<evidence type="ECO:0000256" key="9">
    <source>
        <dbReference type="RuleBase" id="RU363038"/>
    </source>
</evidence>
<feature type="domain" description="DALR anticodon binding" evidence="10">
    <location>
        <begin position="547"/>
        <end position="686"/>
    </location>
</feature>
<evidence type="ECO:0000256" key="3">
    <source>
        <dbReference type="ARBA" id="ARBA00022598"/>
    </source>
</evidence>
<evidence type="ECO:0000256" key="7">
    <source>
        <dbReference type="ARBA" id="ARBA00023146"/>
    </source>
</evidence>
<name>A0ABQ9YL40_9EUKA</name>
<keyword evidence="5 9" id="KW-0067">ATP-binding</keyword>
<evidence type="ECO:0000256" key="4">
    <source>
        <dbReference type="ARBA" id="ARBA00022741"/>
    </source>
</evidence>
<keyword evidence="4 9" id="KW-0547">Nucleotide-binding</keyword>
<keyword evidence="6 9" id="KW-0648">Protein biosynthesis</keyword>
<keyword evidence="7 9" id="KW-0030">Aminoacyl-tRNA synthetase</keyword>
<dbReference type="Gene3D" id="1.10.730.10">
    <property type="entry name" value="Isoleucyl-tRNA Synthetase, Domain 1"/>
    <property type="match status" value="1"/>
</dbReference>
<dbReference type="PANTHER" id="PTHR11956:SF5">
    <property type="entry name" value="ARGININE--TRNA LIGASE, CYTOPLASMIC"/>
    <property type="match status" value="1"/>
</dbReference>
<reference evidence="11 12" key="1">
    <citation type="journal article" date="2022" name="bioRxiv">
        <title>Genomics of Preaxostyla Flagellates Illuminates Evolutionary Transitions and the Path Towards Mitochondrial Loss.</title>
        <authorList>
            <person name="Novak L.V.F."/>
            <person name="Treitli S.C."/>
            <person name="Pyrih J."/>
            <person name="Halakuc P."/>
            <person name="Pipaliya S.V."/>
            <person name="Vacek V."/>
            <person name="Brzon O."/>
            <person name="Soukal P."/>
            <person name="Eme L."/>
            <person name="Dacks J.B."/>
            <person name="Karnkowska A."/>
            <person name="Elias M."/>
            <person name="Hampl V."/>
        </authorList>
    </citation>
    <scope>NUCLEOTIDE SEQUENCE [LARGE SCALE GENOMIC DNA]</scope>
    <source>
        <strain evidence="11">NAU3</strain>
        <tissue evidence="11">Gut</tissue>
    </source>
</reference>
<dbReference type="PANTHER" id="PTHR11956">
    <property type="entry name" value="ARGINYL-TRNA SYNTHETASE"/>
    <property type="match status" value="1"/>
</dbReference>
<dbReference type="SUPFAM" id="SSF52374">
    <property type="entry name" value="Nucleotidylyl transferase"/>
    <property type="match status" value="1"/>
</dbReference>
<dbReference type="Pfam" id="PF05746">
    <property type="entry name" value="DALR_1"/>
    <property type="match status" value="1"/>
</dbReference>
<dbReference type="Proteomes" id="UP001281761">
    <property type="component" value="Unassembled WGS sequence"/>
</dbReference>
<dbReference type="InterPro" id="IPR008909">
    <property type="entry name" value="DALR_anticod-bd"/>
</dbReference>
<dbReference type="PRINTS" id="PR01038">
    <property type="entry name" value="TRNASYNTHARG"/>
</dbReference>
<evidence type="ECO:0000256" key="1">
    <source>
        <dbReference type="ARBA" id="ARBA00005594"/>
    </source>
</evidence>
<dbReference type="Gene3D" id="3.40.50.620">
    <property type="entry name" value="HUPs"/>
    <property type="match status" value="1"/>
</dbReference>
<dbReference type="InterPro" id="IPR036695">
    <property type="entry name" value="Arg-tRNA-synth_N_sf"/>
</dbReference>
<dbReference type="SUPFAM" id="SSF47323">
    <property type="entry name" value="Anticodon-binding domain of a subclass of class I aminoacyl-tRNA synthetases"/>
    <property type="match status" value="1"/>
</dbReference>